<feature type="compositionally biased region" description="Polar residues" evidence="1">
    <location>
        <begin position="338"/>
        <end position="350"/>
    </location>
</feature>
<dbReference type="Proteomes" id="UP001302126">
    <property type="component" value="Unassembled WGS sequence"/>
</dbReference>
<evidence type="ECO:0000313" key="3">
    <source>
        <dbReference type="Proteomes" id="UP001302126"/>
    </source>
</evidence>
<protein>
    <submittedName>
        <fullName evidence="2">Uncharacterized protein</fullName>
    </submittedName>
</protein>
<proteinExistence type="predicted"/>
<reference evidence="2" key="1">
    <citation type="journal article" date="2023" name="Mol. Phylogenet. Evol.">
        <title>Genome-scale phylogeny and comparative genomics of the fungal order Sordariales.</title>
        <authorList>
            <person name="Hensen N."/>
            <person name="Bonometti L."/>
            <person name="Westerberg I."/>
            <person name="Brannstrom I.O."/>
            <person name="Guillou S."/>
            <person name="Cros-Aarteil S."/>
            <person name="Calhoun S."/>
            <person name="Haridas S."/>
            <person name="Kuo A."/>
            <person name="Mondo S."/>
            <person name="Pangilinan J."/>
            <person name="Riley R."/>
            <person name="LaButti K."/>
            <person name="Andreopoulos B."/>
            <person name="Lipzen A."/>
            <person name="Chen C."/>
            <person name="Yan M."/>
            <person name="Daum C."/>
            <person name="Ng V."/>
            <person name="Clum A."/>
            <person name="Steindorff A."/>
            <person name="Ohm R.A."/>
            <person name="Martin F."/>
            <person name="Silar P."/>
            <person name="Natvig D.O."/>
            <person name="Lalanne C."/>
            <person name="Gautier V."/>
            <person name="Ament-Velasquez S.L."/>
            <person name="Kruys A."/>
            <person name="Hutchinson M.I."/>
            <person name="Powell A.J."/>
            <person name="Barry K."/>
            <person name="Miller A.N."/>
            <person name="Grigoriev I.V."/>
            <person name="Debuchy R."/>
            <person name="Gladieux P."/>
            <person name="Hiltunen Thoren M."/>
            <person name="Johannesson H."/>
        </authorList>
    </citation>
    <scope>NUCLEOTIDE SEQUENCE</scope>
    <source>
        <strain evidence="2">PSN309</strain>
    </source>
</reference>
<dbReference type="EMBL" id="MU864355">
    <property type="protein sequence ID" value="KAK4192308.1"/>
    <property type="molecule type" value="Genomic_DNA"/>
</dbReference>
<dbReference type="AlphaFoldDB" id="A0AAN7AM82"/>
<feature type="region of interest" description="Disordered" evidence="1">
    <location>
        <begin position="224"/>
        <end position="350"/>
    </location>
</feature>
<organism evidence="2 3">
    <name type="scientific">Podospora australis</name>
    <dbReference type="NCBI Taxonomy" id="1536484"/>
    <lineage>
        <taxon>Eukaryota</taxon>
        <taxon>Fungi</taxon>
        <taxon>Dikarya</taxon>
        <taxon>Ascomycota</taxon>
        <taxon>Pezizomycotina</taxon>
        <taxon>Sordariomycetes</taxon>
        <taxon>Sordariomycetidae</taxon>
        <taxon>Sordariales</taxon>
        <taxon>Podosporaceae</taxon>
        <taxon>Podospora</taxon>
    </lineage>
</organism>
<keyword evidence="3" id="KW-1185">Reference proteome</keyword>
<feature type="compositionally biased region" description="Basic and acidic residues" evidence="1">
    <location>
        <begin position="364"/>
        <end position="380"/>
    </location>
</feature>
<feature type="region of interest" description="Disordered" evidence="1">
    <location>
        <begin position="412"/>
        <end position="435"/>
    </location>
</feature>
<evidence type="ECO:0000313" key="2">
    <source>
        <dbReference type="EMBL" id="KAK4192308.1"/>
    </source>
</evidence>
<evidence type="ECO:0000256" key="1">
    <source>
        <dbReference type="SAM" id="MobiDB-lite"/>
    </source>
</evidence>
<feature type="region of interest" description="Disordered" evidence="1">
    <location>
        <begin position="364"/>
        <end position="399"/>
    </location>
</feature>
<name>A0AAN7AM82_9PEZI</name>
<reference evidence="2" key="2">
    <citation type="submission" date="2023-05" db="EMBL/GenBank/DDBJ databases">
        <authorList>
            <consortium name="Lawrence Berkeley National Laboratory"/>
            <person name="Steindorff A."/>
            <person name="Hensen N."/>
            <person name="Bonometti L."/>
            <person name="Westerberg I."/>
            <person name="Brannstrom I.O."/>
            <person name="Guillou S."/>
            <person name="Cros-Aarteil S."/>
            <person name="Calhoun S."/>
            <person name="Haridas S."/>
            <person name="Kuo A."/>
            <person name="Mondo S."/>
            <person name="Pangilinan J."/>
            <person name="Riley R."/>
            <person name="Labutti K."/>
            <person name="Andreopoulos B."/>
            <person name="Lipzen A."/>
            <person name="Chen C."/>
            <person name="Yanf M."/>
            <person name="Daum C."/>
            <person name="Ng V."/>
            <person name="Clum A."/>
            <person name="Ohm R."/>
            <person name="Martin F."/>
            <person name="Silar P."/>
            <person name="Natvig D."/>
            <person name="Lalanne C."/>
            <person name="Gautier V."/>
            <person name="Ament-Velasquez S.L."/>
            <person name="Kruys A."/>
            <person name="Hutchinson M.I."/>
            <person name="Powell A.J."/>
            <person name="Barry K."/>
            <person name="Miller A.N."/>
            <person name="Grigoriev I.V."/>
            <person name="Debuchy R."/>
            <person name="Gladieux P."/>
            <person name="Thoren M.H."/>
            <person name="Johannesson H."/>
        </authorList>
    </citation>
    <scope>NUCLEOTIDE SEQUENCE</scope>
    <source>
        <strain evidence="2">PSN309</strain>
    </source>
</reference>
<comment type="caution">
    <text evidence="2">The sequence shown here is derived from an EMBL/GenBank/DDBJ whole genome shotgun (WGS) entry which is preliminary data.</text>
</comment>
<gene>
    <name evidence="2" type="ORF">QBC35DRAFT_470113</name>
</gene>
<sequence>MSSLNIHDLPKSLLIVEFGTRSTIFKKPKLFHELQVMVRTEFNIDLGKEFLFLLPIKGGIGGGALYPKINVSTYALIKDNCSHLQCVLKSDHLNSSGFEVQQEYDKPHVEGKANSKVARGDADAAQEARARVWGISPTNDKSGLGDDTDTQEHIRSWAVATGKPETAYFKSYCWDPSEDGGAFSADDLGTSKVVDTWEVESPAATDSGGWPVGDVERLTSWPGVEEQDGSAEADTGKGATGHTGWGWRQDQEEEEEEEDGDDSAEPRTRNAAIQTNNWGTWEEEEDASTIQPKSKKSAPKTDAWGDWEENISTKPKKQTKTLPSRKITNPLGWETPSDDSTGKPQATTTQKVYKWGEWERDFEGIDSEEERREEAQEYRVRRGPISTREPTPAPQTGKKKVVAVNMPGSWDLPEPVFKADEVEDEDNGQSDWGGR</sequence>
<feature type="compositionally biased region" description="Acidic residues" evidence="1">
    <location>
        <begin position="251"/>
        <end position="263"/>
    </location>
</feature>
<accession>A0AAN7AM82</accession>